<dbReference type="PANTHER" id="PTHR43615">
    <property type="entry name" value="PHOSPHOENOLPYRUVATE SYNTHASE-RELATED"/>
    <property type="match status" value="1"/>
</dbReference>
<gene>
    <name evidence="2" type="ORF">A2365_02385</name>
</gene>
<dbReference type="STRING" id="1801677.A2365_02385"/>
<dbReference type="Gene3D" id="3.50.30.10">
    <property type="entry name" value="Phosphohistidine domain"/>
    <property type="match status" value="1"/>
</dbReference>
<dbReference type="InterPro" id="IPR008279">
    <property type="entry name" value="PEP-util_enz_mobile_dom"/>
</dbReference>
<evidence type="ECO:0000313" key="3">
    <source>
        <dbReference type="Proteomes" id="UP000177740"/>
    </source>
</evidence>
<comment type="caution">
    <text evidence="2">The sequence shown here is derived from an EMBL/GenBank/DDBJ whole genome shotgun (WGS) entry which is preliminary data.</text>
</comment>
<dbReference type="EMBL" id="MHMM01000017">
    <property type="protein sequence ID" value="OGZ26723.1"/>
    <property type="molecule type" value="Genomic_DNA"/>
</dbReference>
<dbReference type="Proteomes" id="UP000177740">
    <property type="component" value="Unassembled WGS sequence"/>
</dbReference>
<dbReference type="Pfam" id="PF00391">
    <property type="entry name" value="PEP-utilizers"/>
    <property type="match status" value="1"/>
</dbReference>
<name>A0A1G2ELR0_9BACT</name>
<evidence type="ECO:0000259" key="1">
    <source>
        <dbReference type="Pfam" id="PF00391"/>
    </source>
</evidence>
<dbReference type="InterPro" id="IPR036637">
    <property type="entry name" value="Phosphohistidine_dom_sf"/>
</dbReference>
<reference evidence="2 3" key="1">
    <citation type="journal article" date="2016" name="Nat. Commun.">
        <title>Thousands of microbial genomes shed light on interconnected biogeochemical processes in an aquifer system.</title>
        <authorList>
            <person name="Anantharaman K."/>
            <person name="Brown C.T."/>
            <person name="Hug L.A."/>
            <person name="Sharon I."/>
            <person name="Castelle C.J."/>
            <person name="Probst A.J."/>
            <person name="Thomas B.C."/>
            <person name="Singh A."/>
            <person name="Wilkins M.J."/>
            <person name="Karaoz U."/>
            <person name="Brodie E.L."/>
            <person name="Williams K.H."/>
            <person name="Hubbard S.S."/>
            <person name="Banfield J.F."/>
        </authorList>
    </citation>
    <scope>NUCLEOTIDE SEQUENCE [LARGE SCALE GENOMIC DNA]</scope>
</reference>
<feature type="domain" description="PEP-utilising enzyme mobile" evidence="1">
    <location>
        <begin position="38"/>
        <end position="106"/>
    </location>
</feature>
<accession>A0A1G2ELR0</accession>
<dbReference type="GO" id="GO:0016772">
    <property type="term" value="F:transferase activity, transferring phosphorus-containing groups"/>
    <property type="evidence" value="ECO:0007669"/>
    <property type="project" value="InterPro"/>
</dbReference>
<sequence length="120" mass="12874">MAENIIKGIAINKGTVEGEVVLVDFETMNILDAEQLKDKIVVTKSVSSNITPIVKKVKGIVTDEGGILSHAAKIAREFNIIAIVGTKNATQILKTGDYVELNGETGEIHILESRATSVDK</sequence>
<evidence type="ECO:0000313" key="2">
    <source>
        <dbReference type="EMBL" id="OGZ26723.1"/>
    </source>
</evidence>
<dbReference type="InterPro" id="IPR051549">
    <property type="entry name" value="PEP_Utilizing_Enz"/>
</dbReference>
<dbReference type="PANTHER" id="PTHR43615:SF1">
    <property type="entry name" value="PPDK_N DOMAIN-CONTAINING PROTEIN"/>
    <property type="match status" value="1"/>
</dbReference>
<protein>
    <recommendedName>
        <fullName evidence="1">PEP-utilising enzyme mobile domain-containing protein</fullName>
    </recommendedName>
</protein>
<proteinExistence type="predicted"/>
<dbReference type="AlphaFoldDB" id="A0A1G2ELR0"/>
<organism evidence="2 3">
    <name type="scientific">Candidatus Nealsonbacteria bacterium RIFOXYB1_FULL_40_15</name>
    <dbReference type="NCBI Taxonomy" id="1801677"/>
    <lineage>
        <taxon>Bacteria</taxon>
        <taxon>Candidatus Nealsoniibacteriota</taxon>
    </lineage>
</organism>
<dbReference type="SUPFAM" id="SSF52009">
    <property type="entry name" value="Phosphohistidine domain"/>
    <property type="match status" value="1"/>
</dbReference>